<proteinExistence type="predicted"/>
<sequence length="114" mass="12980">MDSIQSLPRPNKSELSINYVGNLCVGPCEGVGKPENFLLHSFVAIIGPKSKKLRHDDGVAEPRTVLYPLHYPIHRKIRHFVLPFPKERFLRDNVSRRDSFLELGCSDFLHGSVQ</sequence>
<dbReference type="EMBL" id="JAFNEN010000113">
    <property type="protein sequence ID" value="KAG8193930.1"/>
    <property type="molecule type" value="Genomic_DNA"/>
</dbReference>
<evidence type="ECO:0008006" key="3">
    <source>
        <dbReference type="Google" id="ProtNLM"/>
    </source>
</evidence>
<name>A0AAV6VB81_9ARAC</name>
<evidence type="ECO:0000313" key="2">
    <source>
        <dbReference type="Proteomes" id="UP000827092"/>
    </source>
</evidence>
<organism evidence="1 2">
    <name type="scientific">Oedothorax gibbosus</name>
    <dbReference type="NCBI Taxonomy" id="931172"/>
    <lineage>
        <taxon>Eukaryota</taxon>
        <taxon>Metazoa</taxon>
        <taxon>Ecdysozoa</taxon>
        <taxon>Arthropoda</taxon>
        <taxon>Chelicerata</taxon>
        <taxon>Arachnida</taxon>
        <taxon>Araneae</taxon>
        <taxon>Araneomorphae</taxon>
        <taxon>Entelegynae</taxon>
        <taxon>Araneoidea</taxon>
        <taxon>Linyphiidae</taxon>
        <taxon>Erigoninae</taxon>
        <taxon>Oedothorax</taxon>
    </lineage>
</organism>
<reference evidence="1 2" key="1">
    <citation type="journal article" date="2022" name="Nat. Ecol. Evol.">
        <title>A masculinizing supergene underlies an exaggerated male reproductive morph in a spider.</title>
        <authorList>
            <person name="Hendrickx F."/>
            <person name="De Corte Z."/>
            <person name="Sonet G."/>
            <person name="Van Belleghem S.M."/>
            <person name="Kostlbacher S."/>
            <person name="Vangestel C."/>
        </authorList>
    </citation>
    <scope>NUCLEOTIDE SEQUENCE [LARGE SCALE GENOMIC DNA]</scope>
    <source>
        <strain evidence="1">W744_W776</strain>
    </source>
</reference>
<dbReference type="AlphaFoldDB" id="A0AAV6VB81"/>
<dbReference type="Proteomes" id="UP000827092">
    <property type="component" value="Unassembled WGS sequence"/>
</dbReference>
<comment type="caution">
    <text evidence="1">The sequence shown here is derived from an EMBL/GenBank/DDBJ whole genome shotgun (WGS) entry which is preliminary data.</text>
</comment>
<evidence type="ECO:0000313" key="1">
    <source>
        <dbReference type="EMBL" id="KAG8193930.1"/>
    </source>
</evidence>
<keyword evidence="2" id="KW-1185">Reference proteome</keyword>
<accession>A0AAV6VB81</accession>
<gene>
    <name evidence="1" type="ORF">JTE90_011482</name>
</gene>
<protein>
    <recommendedName>
        <fullName evidence="3">Maturase K</fullName>
    </recommendedName>
</protein>